<dbReference type="InterPro" id="IPR000253">
    <property type="entry name" value="FHA_dom"/>
</dbReference>
<dbReference type="Proteomes" id="UP000242999">
    <property type="component" value="Unassembled WGS sequence"/>
</dbReference>
<dbReference type="RefSeq" id="WP_177166761.1">
    <property type="nucleotide sequence ID" value="NZ_FNYH01000002.1"/>
</dbReference>
<keyword evidence="1" id="KW-0472">Membrane</keyword>
<gene>
    <name evidence="3" type="ORF">SAMN05421831_102131</name>
</gene>
<dbReference type="AlphaFoldDB" id="A0A1H6QRC6"/>
<accession>A0A1H6QRC6</accession>
<sequence>MYLDPVFLGVAMLSGLALILTLMNLRKINALHREMAQAKQDTHLLIHALRNETHAMGTGSIGVGQRLMEVEKRLNQTVERQVELEQKDPGAVTYSYAVRLVEMGATAEDLVQNCGLARGEAELIARVHKEMRAQMQAPEEEQRYSIQENLS</sequence>
<protein>
    <recommendedName>
        <fullName evidence="2">FHA domain-containing protein</fullName>
    </recommendedName>
</protein>
<dbReference type="STRING" id="64971.SAMN05421831_102131"/>
<evidence type="ECO:0000259" key="2">
    <source>
        <dbReference type="PROSITE" id="PS50006"/>
    </source>
</evidence>
<reference evidence="4" key="1">
    <citation type="submission" date="2016-10" db="EMBL/GenBank/DDBJ databases">
        <authorList>
            <person name="Varghese N."/>
            <person name="Submissions S."/>
        </authorList>
    </citation>
    <scope>NUCLEOTIDE SEQUENCE [LARGE SCALE GENOMIC DNA]</scope>
    <source>
        <strain evidence="4">DSM 7165</strain>
    </source>
</reference>
<keyword evidence="1" id="KW-0812">Transmembrane</keyword>
<proteinExistence type="predicted"/>
<dbReference type="PROSITE" id="PS50006">
    <property type="entry name" value="FHA_DOMAIN"/>
    <property type="match status" value="1"/>
</dbReference>
<dbReference type="EMBL" id="FNYH01000002">
    <property type="protein sequence ID" value="SEI46143.1"/>
    <property type="molecule type" value="Genomic_DNA"/>
</dbReference>
<dbReference type="Pfam" id="PF10975">
    <property type="entry name" value="DUF2802"/>
    <property type="match status" value="1"/>
</dbReference>
<keyword evidence="4" id="KW-1185">Reference proteome</keyword>
<name>A0A1H6QRC6_9GAMM</name>
<feature type="transmembrane region" description="Helical" evidence="1">
    <location>
        <begin position="6"/>
        <end position="25"/>
    </location>
</feature>
<evidence type="ECO:0000313" key="4">
    <source>
        <dbReference type="Proteomes" id="UP000242999"/>
    </source>
</evidence>
<keyword evidence="1" id="KW-1133">Transmembrane helix</keyword>
<evidence type="ECO:0000256" key="1">
    <source>
        <dbReference type="SAM" id="Phobius"/>
    </source>
</evidence>
<dbReference type="InterPro" id="IPR021244">
    <property type="entry name" value="DUF2802"/>
</dbReference>
<feature type="domain" description="FHA" evidence="2">
    <location>
        <begin position="101"/>
        <end position="151"/>
    </location>
</feature>
<evidence type="ECO:0000313" key="3">
    <source>
        <dbReference type="EMBL" id="SEI46143.1"/>
    </source>
</evidence>
<organism evidence="3 4">
    <name type="scientific">Allopseudospirillum japonicum</name>
    <dbReference type="NCBI Taxonomy" id="64971"/>
    <lineage>
        <taxon>Bacteria</taxon>
        <taxon>Pseudomonadati</taxon>
        <taxon>Pseudomonadota</taxon>
        <taxon>Gammaproteobacteria</taxon>
        <taxon>Oceanospirillales</taxon>
        <taxon>Oceanospirillaceae</taxon>
        <taxon>Allopseudospirillum</taxon>
    </lineage>
</organism>